<dbReference type="KEGG" id="bsd:BLASA_2954"/>
<evidence type="ECO:0000313" key="15">
    <source>
        <dbReference type="EMBL" id="CCG03825.1"/>
    </source>
</evidence>
<comment type="subcellular location">
    <subcellularLocation>
        <location evidence="2">Cell membrane</location>
    </subcellularLocation>
</comment>
<reference evidence="15 16" key="1">
    <citation type="journal article" date="2012" name="J. Bacteriol.">
        <title>Genome Sequence of Blastococcus saxobsidens DD2, a Stone-Inhabiting Bacterium.</title>
        <authorList>
            <person name="Chouaia B."/>
            <person name="Crotti E."/>
            <person name="Brusetti L."/>
            <person name="Daffonchio D."/>
            <person name="Essoussi I."/>
            <person name="Nouioui I."/>
            <person name="Sbissi I."/>
            <person name="Ghodhbane-Gtari F."/>
            <person name="Gtari M."/>
            <person name="Vacherie B."/>
            <person name="Barbe V."/>
            <person name="Medigue C."/>
            <person name="Gury J."/>
            <person name="Pujic P."/>
            <person name="Normand P."/>
        </authorList>
    </citation>
    <scope>NUCLEOTIDE SEQUENCE [LARGE SCALE GENOMIC DNA]</scope>
    <source>
        <strain evidence="15 16">DD2</strain>
    </source>
</reference>
<feature type="region of interest" description="Disordered" evidence="11">
    <location>
        <begin position="1"/>
        <end position="42"/>
    </location>
</feature>
<dbReference type="InterPro" id="IPR003660">
    <property type="entry name" value="HAMP_dom"/>
</dbReference>
<dbReference type="SMART" id="SM00304">
    <property type="entry name" value="HAMP"/>
    <property type="match status" value="1"/>
</dbReference>
<dbReference type="Gene3D" id="6.10.340.10">
    <property type="match status" value="1"/>
</dbReference>
<dbReference type="InterPro" id="IPR004358">
    <property type="entry name" value="Sig_transdc_His_kin-like_C"/>
</dbReference>
<keyword evidence="7 15" id="KW-0418">Kinase</keyword>
<dbReference type="SMART" id="SM00387">
    <property type="entry name" value="HATPase_c"/>
    <property type="match status" value="1"/>
</dbReference>
<dbReference type="InterPro" id="IPR005467">
    <property type="entry name" value="His_kinase_dom"/>
</dbReference>
<dbReference type="InterPro" id="IPR036890">
    <property type="entry name" value="HATPase_C_sf"/>
</dbReference>
<dbReference type="InterPro" id="IPR036097">
    <property type="entry name" value="HisK_dim/P_sf"/>
</dbReference>
<evidence type="ECO:0000256" key="2">
    <source>
        <dbReference type="ARBA" id="ARBA00004236"/>
    </source>
</evidence>
<dbReference type="HOGENOM" id="CLU_000445_89_6_11"/>
<dbReference type="CDD" id="cd00075">
    <property type="entry name" value="HATPase"/>
    <property type="match status" value="1"/>
</dbReference>
<dbReference type="OrthoDB" id="5242752at2"/>
<keyword evidence="16" id="KW-1185">Reference proteome</keyword>
<sequence length="500" mass="52266">MTAPAPPADGTPSAAAEAPRPGAAAVADPAAPSPERSPRPAPFRLRTLRARATVAFTAVTLLLSTVLAVAVWVAVSQYLLLQRERVTLAQASTNAAQVQRSLATEGLSVAQLLAQLPRETGSTSLLVDDGAWTTTSLLIGRDDLPAALREAVTDGEPVRQRITVNGETVLAVAIPLAELQQAYVEVFPLSELDKTYRVLAAVLAASVLGSVPLALVVGWWVTGPTLRPLDRISAAAAAVAGGALDTRIDPRGDPSLIPIATSFNQTAEALEDRVLSDARFAADVSHELRSPLTTMLGALDLVEATADPGDADQAEALGLLRSEVVRFERLVADLLEISRADAGSTDAAVEPVQLSALTWEVLSRRRLDGSATDLLSIGAGAEDVVVAGDKRRLERVLSNLMDNADRHAGGVVAVTVTRDGDEARVLVDDAGPGVPEVDRTRIFERFARGAGSIRTRTEGSGLGLALVARHVRAMGGRVSVEDSPAGGARFVVELPVEDGP</sequence>
<evidence type="ECO:0000256" key="9">
    <source>
        <dbReference type="ARBA" id="ARBA00023012"/>
    </source>
</evidence>
<accession>H6RMJ0</accession>
<organism evidence="15 16">
    <name type="scientific">Blastococcus saxobsidens (strain DD2)</name>
    <dbReference type="NCBI Taxonomy" id="1146883"/>
    <lineage>
        <taxon>Bacteria</taxon>
        <taxon>Bacillati</taxon>
        <taxon>Actinomycetota</taxon>
        <taxon>Actinomycetes</taxon>
        <taxon>Geodermatophilales</taxon>
        <taxon>Geodermatophilaceae</taxon>
        <taxon>Blastococcus</taxon>
    </lineage>
</organism>
<evidence type="ECO:0000256" key="8">
    <source>
        <dbReference type="ARBA" id="ARBA00022989"/>
    </source>
</evidence>
<dbReference type="Pfam" id="PF00672">
    <property type="entry name" value="HAMP"/>
    <property type="match status" value="1"/>
</dbReference>
<keyword evidence="5 15" id="KW-0808">Transferase</keyword>
<dbReference type="Proteomes" id="UP000007517">
    <property type="component" value="Chromosome"/>
</dbReference>
<keyword evidence="6 12" id="KW-0812">Transmembrane</keyword>
<evidence type="ECO:0000313" key="16">
    <source>
        <dbReference type="Proteomes" id="UP000007517"/>
    </source>
</evidence>
<proteinExistence type="predicted"/>
<protein>
    <recommendedName>
        <fullName evidence="3">histidine kinase</fullName>
        <ecNumber evidence="3">2.7.13.3</ecNumber>
    </recommendedName>
</protein>
<evidence type="ECO:0000259" key="14">
    <source>
        <dbReference type="PROSITE" id="PS50885"/>
    </source>
</evidence>
<comment type="catalytic activity">
    <reaction evidence="1">
        <text>ATP + protein L-histidine = ADP + protein N-phospho-L-histidine.</text>
        <dbReference type="EC" id="2.7.13.3"/>
    </reaction>
</comment>
<reference evidence="16" key="2">
    <citation type="submission" date="2012-02" db="EMBL/GenBank/DDBJ databases">
        <title>Complete genome sequence of Blastococcus saxobsidens strain DD2.</title>
        <authorList>
            <person name="Genoscope."/>
        </authorList>
    </citation>
    <scope>NUCLEOTIDE SEQUENCE [LARGE SCALE GENOMIC DNA]</scope>
    <source>
        <strain evidence="16">DD2</strain>
    </source>
</reference>
<name>H6RMJ0_BLASD</name>
<feature type="transmembrane region" description="Helical" evidence="12">
    <location>
        <begin position="198"/>
        <end position="221"/>
    </location>
</feature>
<evidence type="ECO:0000256" key="4">
    <source>
        <dbReference type="ARBA" id="ARBA00022553"/>
    </source>
</evidence>
<dbReference type="AlphaFoldDB" id="H6RMJ0"/>
<dbReference type="PROSITE" id="PS50109">
    <property type="entry name" value="HIS_KIN"/>
    <property type="match status" value="1"/>
</dbReference>
<evidence type="ECO:0000256" key="5">
    <source>
        <dbReference type="ARBA" id="ARBA00022679"/>
    </source>
</evidence>
<feature type="domain" description="Histidine kinase" evidence="13">
    <location>
        <begin position="283"/>
        <end position="498"/>
    </location>
</feature>
<feature type="compositionally biased region" description="Low complexity" evidence="11">
    <location>
        <begin position="12"/>
        <end position="34"/>
    </location>
</feature>
<feature type="transmembrane region" description="Helical" evidence="12">
    <location>
        <begin position="52"/>
        <end position="75"/>
    </location>
</feature>
<dbReference type="PANTHER" id="PTHR45436:SF5">
    <property type="entry name" value="SENSOR HISTIDINE KINASE TRCS"/>
    <property type="match status" value="1"/>
</dbReference>
<dbReference type="eggNOG" id="COG2205">
    <property type="taxonomic scope" value="Bacteria"/>
</dbReference>
<dbReference type="SUPFAM" id="SSF55874">
    <property type="entry name" value="ATPase domain of HSP90 chaperone/DNA topoisomerase II/histidine kinase"/>
    <property type="match status" value="1"/>
</dbReference>
<dbReference type="SMART" id="SM00388">
    <property type="entry name" value="HisKA"/>
    <property type="match status" value="1"/>
</dbReference>
<gene>
    <name evidence="15" type="ordered locus">BLASA_2954</name>
</gene>
<feature type="domain" description="HAMP" evidence="14">
    <location>
        <begin position="223"/>
        <end position="275"/>
    </location>
</feature>
<dbReference type="Pfam" id="PF02518">
    <property type="entry name" value="HATPase_c"/>
    <property type="match status" value="1"/>
</dbReference>
<dbReference type="RefSeq" id="WP_014376708.1">
    <property type="nucleotide sequence ID" value="NC_016943.1"/>
</dbReference>
<dbReference type="InterPro" id="IPR003594">
    <property type="entry name" value="HATPase_dom"/>
</dbReference>
<evidence type="ECO:0000256" key="6">
    <source>
        <dbReference type="ARBA" id="ARBA00022692"/>
    </source>
</evidence>
<keyword evidence="8 12" id="KW-1133">Transmembrane helix</keyword>
<evidence type="ECO:0000256" key="7">
    <source>
        <dbReference type="ARBA" id="ARBA00022777"/>
    </source>
</evidence>
<dbReference type="GO" id="GO:0005886">
    <property type="term" value="C:plasma membrane"/>
    <property type="evidence" value="ECO:0007669"/>
    <property type="project" value="UniProtKB-SubCell"/>
</dbReference>
<dbReference type="InterPro" id="IPR050428">
    <property type="entry name" value="TCS_sensor_his_kinase"/>
</dbReference>
<dbReference type="PRINTS" id="PR00344">
    <property type="entry name" value="BCTRLSENSOR"/>
</dbReference>
<dbReference type="SUPFAM" id="SSF47384">
    <property type="entry name" value="Homodimeric domain of signal transducing histidine kinase"/>
    <property type="match status" value="1"/>
</dbReference>
<dbReference type="PROSITE" id="PS50885">
    <property type="entry name" value="HAMP"/>
    <property type="match status" value="1"/>
</dbReference>
<dbReference type="Pfam" id="PF00512">
    <property type="entry name" value="HisKA"/>
    <property type="match status" value="1"/>
</dbReference>
<evidence type="ECO:0000256" key="1">
    <source>
        <dbReference type="ARBA" id="ARBA00000085"/>
    </source>
</evidence>
<keyword evidence="10 12" id="KW-0472">Membrane</keyword>
<dbReference type="GO" id="GO:0000155">
    <property type="term" value="F:phosphorelay sensor kinase activity"/>
    <property type="evidence" value="ECO:0007669"/>
    <property type="project" value="InterPro"/>
</dbReference>
<evidence type="ECO:0000256" key="11">
    <source>
        <dbReference type="SAM" id="MobiDB-lite"/>
    </source>
</evidence>
<dbReference type="InterPro" id="IPR003661">
    <property type="entry name" value="HisK_dim/P_dom"/>
</dbReference>
<evidence type="ECO:0000256" key="12">
    <source>
        <dbReference type="SAM" id="Phobius"/>
    </source>
</evidence>
<dbReference type="Gene3D" id="3.30.565.10">
    <property type="entry name" value="Histidine kinase-like ATPase, C-terminal domain"/>
    <property type="match status" value="1"/>
</dbReference>
<dbReference type="PANTHER" id="PTHR45436">
    <property type="entry name" value="SENSOR HISTIDINE KINASE YKOH"/>
    <property type="match status" value="1"/>
</dbReference>
<keyword evidence="9" id="KW-0902">Two-component regulatory system</keyword>
<dbReference type="EMBL" id="FO117623">
    <property type="protein sequence ID" value="CCG03825.1"/>
    <property type="molecule type" value="Genomic_DNA"/>
</dbReference>
<dbReference type="CDD" id="cd00082">
    <property type="entry name" value="HisKA"/>
    <property type="match status" value="1"/>
</dbReference>
<dbReference type="Gene3D" id="1.10.287.130">
    <property type="match status" value="1"/>
</dbReference>
<dbReference type="STRING" id="1146883.BLASA_2954"/>
<evidence type="ECO:0000256" key="3">
    <source>
        <dbReference type="ARBA" id="ARBA00012438"/>
    </source>
</evidence>
<keyword evidence="4" id="KW-0597">Phosphoprotein</keyword>
<dbReference type="EC" id="2.7.13.3" evidence="3"/>
<evidence type="ECO:0000256" key="10">
    <source>
        <dbReference type="ARBA" id="ARBA00023136"/>
    </source>
</evidence>
<evidence type="ECO:0000259" key="13">
    <source>
        <dbReference type="PROSITE" id="PS50109"/>
    </source>
</evidence>